<name>Q1IQM5_KORVE</name>
<evidence type="ECO:0000256" key="1">
    <source>
        <dbReference type="SAM" id="Phobius"/>
    </source>
</evidence>
<evidence type="ECO:0000313" key="2">
    <source>
        <dbReference type="EMBL" id="ABF40825.1"/>
    </source>
</evidence>
<keyword evidence="1" id="KW-0812">Transmembrane</keyword>
<evidence type="ECO:0000313" key="3">
    <source>
        <dbReference type="Proteomes" id="UP000002432"/>
    </source>
</evidence>
<organism evidence="2 3">
    <name type="scientific">Koribacter versatilis (strain Ellin345)</name>
    <dbReference type="NCBI Taxonomy" id="204669"/>
    <lineage>
        <taxon>Bacteria</taxon>
        <taxon>Pseudomonadati</taxon>
        <taxon>Acidobacteriota</taxon>
        <taxon>Terriglobia</taxon>
        <taxon>Terriglobales</taxon>
        <taxon>Candidatus Korobacteraceae</taxon>
        <taxon>Candidatus Korobacter</taxon>
    </lineage>
</organism>
<gene>
    <name evidence="2" type="ordered locus">Acid345_1824</name>
</gene>
<dbReference type="STRING" id="204669.Acid345_1824"/>
<sequence length="120" mass="13835">MPENPMQNRLLSQLPDSGELADYRKKVATIVETDRRRIRVERVIATSFWIFCAISAAAYLWFGDTWSQLPRAPFLACIMFLWGGVEVLKHHIHSAEVELRKEVKQLQVQVLELQGAKERG</sequence>
<proteinExistence type="predicted"/>
<dbReference type="EnsemblBacteria" id="ABF40825">
    <property type="protein sequence ID" value="ABF40825"/>
    <property type="gene ID" value="Acid345_1824"/>
</dbReference>
<reference evidence="2 3" key="1">
    <citation type="journal article" date="2009" name="Appl. Environ. Microbiol.">
        <title>Three genomes from the phylum Acidobacteria provide insight into the lifestyles of these microorganisms in soils.</title>
        <authorList>
            <person name="Ward N.L."/>
            <person name="Challacombe J.F."/>
            <person name="Janssen P.H."/>
            <person name="Henrissat B."/>
            <person name="Coutinho P.M."/>
            <person name="Wu M."/>
            <person name="Xie G."/>
            <person name="Haft D.H."/>
            <person name="Sait M."/>
            <person name="Badger J."/>
            <person name="Barabote R.D."/>
            <person name="Bradley B."/>
            <person name="Brettin T.S."/>
            <person name="Brinkac L.M."/>
            <person name="Bruce D."/>
            <person name="Creasy T."/>
            <person name="Daugherty S.C."/>
            <person name="Davidsen T.M."/>
            <person name="DeBoy R.T."/>
            <person name="Detter J.C."/>
            <person name="Dodson R.J."/>
            <person name="Durkin A.S."/>
            <person name="Ganapathy A."/>
            <person name="Gwinn-Giglio M."/>
            <person name="Han C.S."/>
            <person name="Khouri H."/>
            <person name="Kiss H."/>
            <person name="Kothari S.P."/>
            <person name="Madupu R."/>
            <person name="Nelson K.E."/>
            <person name="Nelson W.C."/>
            <person name="Paulsen I."/>
            <person name="Penn K."/>
            <person name="Ren Q."/>
            <person name="Rosovitz M.J."/>
            <person name="Selengut J.D."/>
            <person name="Shrivastava S."/>
            <person name="Sullivan S.A."/>
            <person name="Tapia R."/>
            <person name="Thompson L.S."/>
            <person name="Watkins K.L."/>
            <person name="Yang Q."/>
            <person name="Yu C."/>
            <person name="Zafar N."/>
            <person name="Zhou L."/>
            <person name="Kuske C.R."/>
        </authorList>
    </citation>
    <scope>NUCLEOTIDE SEQUENCE [LARGE SCALE GENOMIC DNA]</scope>
    <source>
        <strain evidence="2 3">Ellin345</strain>
    </source>
</reference>
<feature type="transmembrane region" description="Helical" evidence="1">
    <location>
        <begin position="43"/>
        <end position="62"/>
    </location>
</feature>
<keyword evidence="1" id="KW-0472">Membrane</keyword>
<accession>Q1IQM5</accession>
<protein>
    <recommendedName>
        <fullName evidence="4">2TM domain-containing protein</fullName>
    </recommendedName>
</protein>
<keyword evidence="3" id="KW-1185">Reference proteome</keyword>
<dbReference type="KEGG" id="aba:Acid345_1824"/>
<dbReference type="AlphaFoldDB" id="Q1IQM5"/>
<dbReference type="EMBL" id="CP000360">
    <property type="protein sequence ID" value="ABF40825.1"/>
    <property type="molecule type" value="Genomic_DNA"/>
</dbReference>
<dbReference type="Proteomes" id="UP000002432">
    <property type="component" value="Chromosome"/>
</dbReference>
<dbReference type="RefSeq" id="WP_011522627.1">
    <property type="nucleotide sequence ID" value="NC_008009.1"/>
</dbReference>
<evidence type="ECO:0008006" key="4">
    <source>
        <dbReference type="Google" id="ProtNLM"/>
    </source>
</evidence>
<keyword evidence="1" id="KW-1133">Transmembrane helix</keyword>
<dbReference type="HOGENOM" id="CLU_2046562_0_0_0"/>